<dbReference type="SUPFAM" id="SSF47454">
    <property type="entry name" value="A DNA-binding domain in eukaryotic transcription factors"/>
    <property type="match status" value="1"/>
</dbReference>
<feature type="region of interest" description="Disordered" evidence="6">
    <location>
        <begin position="522"/>
        <end position="546"/>
    </location>
</feature>
<keyword evidence="5" id="KW-0539">Nucleus</keyword>
<dbReference type="EMBL" id="PDUG01000004">
    <property type="protein sequence ID" value="PIC33403.1"/>
    <property type="molecule type" value="Genomic_DNA"/>
</dbReference>
<comment type="caution">
    <text evidence="8">The sequence shown here is derived from an EMBL/GenBank/DDBJ whole genome shotgun (WGS) entry which is preliminary data.</text>
</comment>
<dbReference type="InterPro" id="IPR008917">
    <property type="entry name" value="TF_DNA-bd_sf"/>
</dbReference>
<sequence length="612" mass="68916">MGGSSRRQRSTSATRRRADRRRACSTTTTVADEETTTTTTTSIHGLSSILIWILATSSLIVVYPPPSQTSYDAVAAAAEKLILDDITPSLKMYGQYDHQDQEQQQQPQMIPSKYDFPQFNRRMGLRWRDDDRMRQMFAQPHHQQQPYPMMNPVLTEHHPTHSFGMPSTSSHQGTSYGYNSPTPTLEDIDLIDCLWRNDIAGEKGTTQVSPADQYVSDLQMLTEKSTVETLTTEESLRYEDLSKNFYEGFYNPYSSYPKAHSEQMKATTPDQHHHTPTDGSDSDLPTDEDLEELLKEVDHEESELNRVFENKPSENPVINNVSLAEATVYTQANLTEMQELHDMCNQVNITASSVVSASESATLFNVTDEVTREMWQESDLHPSDLFPQSDYMAVTAQNNTPEAITSNGTFEHAYGLPPISPLSLDFASSSSTGRQQQTQTSPASATVTAVATQGILEYEGQRNSFSDSTTDSSSPCSGMSSPSYDHESRFYGKLLPHRENFFDRSSIPSSRNNGAVATKINRVMSSGQRKRGRQSKDEQLASEHSLPVTAHQISEMSLSDLQNVLKMDGLSEYQKQLIRKIRRRGKNKVAARTCRQRRTDRHDKQTNMNHYI</sequence>
<feature type="region of interest" description="Disordered" evidence="6">
    <location>
        <begin position="260"/>
        <end position="286"/>
    </location>
</feature>
<accession>A0A2G5U1S3</accession>
<dbReference type="GO" id="GO:0005634">
    <property type="term" value="C:nucleus"/>
    <property type="evidence" value="ECO:0007669"/>
    <property type="project" value="TreeGrafter"/>
</dbReference>
<protein>
    <recommendedName>
        <fullName evidence="7">BZIP domain-containing protein</fullName>
    </recommendedName>
</protein>
<dbReference type="GO" id="GO:0000978">
    <property type="term" value="F:RNA polymerase II cis-regulatory region sequence-specific DNA binding"/>
    <property type="evidence" value="ECO:0007669"/>
    <property type="project" value="InterPro"/>
</dbReference>
<keyword evidence="1" id="KW-0805">Transcription regulation</keyword>
<dbReference type="Proteomes" id="UP000230233">
    <property type="component" value="Chromosome IV"/>
</dbReference>
<gene>
    <name evidence="8" type="primary">Cnig_chr_IV.g13396</name>
    <name evidence="8" type="ORF">B9Z55_013396</name>
</gene>
<dbReference type="InterPro" id="IPR004827">
    <property type="entry name" value="bZIP"/>
</dbReference>
<dbReference type="Gene3D" id="1.10.880.10">
    <property type="entry name" value="Transcription factor, Skn-1-like, DNA-binding domain"/>
    <property type="match status" value="1"/>
</dbReference>
<evidence type="ECO:0000313" key="9">
    <source>
        <dbReference type="Proteomes" id="UP000230233"/>
    </source>
</evidence>
<feature type="domain" description="BZIP" evidence="7">
    <location>
        <begin position="582"/>
        <end position="597"/>
    </location>
</feature>
<dbReference type="PANTHER" id="PTHR24411">
    <property type="entry name" value="NUCLEAR FACTOR ERYTHROID 2-RELATED FACTOR"/>
    <property type="match status" value="1"/>
</dbReference>
<dbReference type="STRING" id="1611254.A0A2G5U1S3"/>
<keyword evidence="2" id="KW-0238">DNA-binding</keyword>
<evidence type="ECO:0000256" key="1">
    <source>
        <dbReference type="ARBA" id="ARBA00023015"/>
    </source>
</evidence>
<feature type="region of interest" description="Disordered" evidence="6">
    <location>
        <begin position="160"/>
        <end position="180"/>
    </location>
</feature>
<evidence type="ECO:0000256" key="5">
    <source>
        <dbReference type="ARBA" id="ARBA00023242"/>
    </source>
</evidence>
<keyword evidence="3" id="KW-0010">Activator</keyword>
<dbReference type="OrthoDB" id="7458135at2759"/>
<evidence type="ECO:0000256" key="4">
    <source>
        <dbReference type="ARBA" id="ARBA00023163"/>
    </source>
</evidence>
<feature type="compositionally biased region" description="Low complexity" evidence="6">
    <location>
        <begin position="24"/>
        <end position="36"/>
    </location>
</feature>
<feature type="region of interest" description="Disordered" evidence="6">
    <location>
        <begin position="425"/>
        <end position="485"/>
    </location>
</feature>
<feature type="compositionally biased region" description="Low complexity" evidence="6">
    <location>
        <begin position="425"/>
        <end position="453"/>
    </location>
</feature>
<feature type="compositionally biased region" description="Basic residues" evidence="6">
    <location>
        <begin position="588"/>
        <end position="599"/>
    </location>
</feature>
<feature type="compositionally biased region" description="Polar residues" evidence="6">
    <location>
        <begin position="165"/>
        <end position="180"/>
    </location>
</feature>
<dbReference type="InterPro" id="IPR047167">
    <property type="entry name" value="NFE2-like"/>
</dbReference>
<evidence type="ECO:0000259" key="7">
    <source>
        <dbReference type="PROSITE" id="PS00036"/>
    </source>
</evidence>
<evidence type="ECO:0000313" key="8">
    <source>
        <dbReference type="EMBL" id="PIC33403.1"/>
    </source>
</evidence>
<feature type="region of interest" description="Disordered" evidence="6">
    <location>
        <begin position="1"/>
        <end position="36"/>
    </location>
</feature>
<feature type="compositionally biased region" description="Basic residues" evidence="6">
    <location>
        <begin position="1"/>
        <end position="20"/>
    </location>
</feature>
<keyword evidence="9" id="KW-1185">Reference proteome</keyword>
<dbReference type="AlphaFoldDB" id="A0A2G5U1S3"/>
<dbReference type="GO" id="GO:0000981">
    <property type="term" value="F:DNA-binding transcription factor activity, RNA polymerase II-specific"/>
    <property type="evidence" value="ECO:0007669"/>
    <property type="project" value="TreeGrafter"/>
</dbReference>
<dbReference type="Pfam" id="PF03131">
    <property type="entry name" value="bZIP_Maf"/>
    <property type="match status" value="1"/>
</dbReference>
<keyword evidence="4" id="KW-0804">Transcription</keyword>
<organism evidence="8 9">
    <name type="scientific">Caenorhabditis nigoni</name>
    <dbReference type="NCBI Taxonomy" id="1611254"/>
    <lineage>
        <taxon>Eukaryota</taxon>
        <taxon>Metazoa</taxon>
        <taxon>Ecdysozoa</taxon>
        <taxon>Nematoda</taxon>
        <taxon>Chromadorea</taxon>
        <taxon>Rhabditida</taxon>
        <taxon>Rhabditina</taxon>
        <taxon>Rhabditomorpha</taxon>
        <taxon>Rhabditoidea</taxon>
        <taxon>Rhabditidae</taxon>
        <taxon>Peloderinae</taxon>
        <taxon>Caenorhabditis</taxon>
    </lineage>
</organism>
<name>A0A2G5U1S3_9PELO</name>
<feature type="region of interest" description="Disordered" evidence="6">
    <location>
        <begin position="588"/>
        <end position="612"/>
    </location>
</feature>
<dbReference type="PROSITE" id="PS00036">
    <property type="entry name" value="BZIP_BASIC"/>
    <property type="match status" value="1"/>
</dbReference>
<evidence type="ECO:0000256" key="6">
    <source>
        <dbReference type="SAM" id="MobiDB-lite"/>
    </source>
</evidence>
<proteinExistence type="predicted"/>
<dbReference type="PANTHER" id="PTHR24411:SF55">
    <property type="entry name" value="SEGMENTATION PROTEIN CAP'N'COLLAR"/>
    <property type="match status" value="1"/>
</dbReference>
<dbReference type="InterPro" id="IPR004826">
    <property type="entry name" value="bZIP_Maf"/>
</dbReference>
<feature type="compositionally biased region" description="Low complexity" evidence="6">
    <location>
        <begin position="464"/>
        <end position="483"/>
    </location>
</feature>
<reference evidence="9" key="1">
    <citation type="submission" date="2017-10" db="EMBL/GenBank/DDBJ databases">
        <title>Rapid genome shrinkage in a self-fertile nematode reveals novel sperm competition proteins.</title>
        <authorList>
            <person name="Yin D."/>
            <person name="Schwarz E.M."/>
            <person name="Thomas C.G."/>
            <person name="Felde R.L."/>
            <person name="Korf I.F."/>
            <person name="Cutter A.D."/>
            <person name="Schartner C.M."/>
            <person name="Ralston E.J."/>
            <person name="Meyer B.J."/>
            <person name="Haag E.S."/>
        </authorList>
    </citation>
    <scope>NUCLEOTIDE SEQUENCE [LARGE SCALE GENOMIC DNA]</scope>
    <source>
        <strain evidence="9">JU1422</strain>
    </source>
</reference>
<evidence type="ECO:0000256" key="3">
    <source>
        <dbReference type="ARBA" id="ARBA00023159"/>
    </source>
</evidence>
<evidence type="ECO:0000256" key="2">
    <source>
        <dbReference type="ARBA" id="ARBA00023125"/>
    </source>
</evidence>